<evidence type="ECO:0000256" key="2">
    <source>
        <dbReference type="ARBA" id="ARBA00022801"/>
    </source>
</evidence>
<evidence type="ECO:0000313" key="5">
    <source>
        <dbReference type="EMBL" id="MBD2860139.1"/>
    </source>
</evidence>
<dbReference type="InterPro" id="IPR033140">
    <property type="entry name" value="Lipase_GDXG_put_SER_AS"/>
</dbReference>
<dbReference type="InterPro" id="IPR013094">
    <property type="entry name" value="AB_hydrolase_3"/>
</dbReference>
<dbReference type="EMBL" id="JACXLD010000013">
    <property type="protein sequence ID" value="MBD2860139.1"/>
    <property type="molecule type" value="Genomic_DNA"/>
</dbReference>
<reference evidence="5" key="1">
    <citation type="submission" date="2020-09" db="EMBL/GenBank/DDBJ databases">
        <authorList>
            <person name="Yoon J.-W."/>
        </authorList>
    </citation>
    <scope>NUCLEOTIDE SEQUENCE</scope>
    <source>
        <strain evidence="5">KMU-158</strain>
    </source>
</reference>
<dbReference type="Proteomes" id="UP000610558">
    <property type="component" value="Unassembled WGS sequence"/>
</dbReference>
<dbReference type="InterPro" id="IPR002168">
    <property type="entry name" value="Lipase_GDXG_HIS_AS"/>
</dbReference>
<evidence type="ECO:0000256" key="1">
    <source>
        <dbReference type="ARBA" id="ARBA00010515"/>
    </source>
</evidence>
<dbReference type="GO" id="GO:0004806">
    <property type="term" value="F:triacylglycerol lipase activity"/>
    <property type="evidence" value="ECO:0007669"/>
    <property type="project" value="TreeGrafter"/>
</dbReference>
<sequence length="345" mass="37461">MSLPGDREHICHYSTPSTWGRLLKPVARAVFKLLLGGNTIDISKARKRLHFMGLLSGTPKGIARHSAELDGPSGPLNAEWLVPTGVATNDPVILYLHGGGYISGSIVSHRDLASRLVLAAKARCLVLDYRLAPEAPFPAALEDSIASWRWLLKQGIRPEQIVIAGDSAGGGLALATGLRLIQLGLRQPAGYYCLSPWTDLTLSGQSITERQSRELVLANPKLLLTAADAYRAGQPPDQPLLSPLWGALHRLAPLLIHVGSEEVLFDDSLRFHQRALAAGAESQLKIWEGMWHVWPLLHRLGLPEARSAMTDAGAFIQSMAGVRSLMTTNSTPQASPTEKQKERTK</sequence>
<dbReference type="SUPFAM" id="SSF53474">
    <property type="entry name" value="alpha/beta-Hydrolases"/>
    <property type="match status" value="1"/>
</dbReference>
<gene>
    <name evidence="5" type="ORF">IB286_14145</name>
</gene>
<protein>
    <submittedName>
        <fullName evidence="5">Alpha/beta hydrolase</fullName>
    </submittedName>
</protein>
<dbReference type="PROSITE" id="PS01174">
    <property type="entry name" value="LIPASE_GDXG_SER"/>
    <property type="match status" value="1"/>
</dbReference>
<dbReference type="Gene3D" id="3.40.50.1820">
    <property type="entry name" value="alpha/beta hydrolase"/>
    <property type="match status" value="1"/>
</dbReference>
<dbReference type="PROSITE" id="PS01173">
    <property type="entry name" value="LIPASE_GDXG_HIS"/>
    <property type="match status" value="1"/>
</dbReference>
<dbReference type="PANTHER" id="PTHR48081:SF30">
    <property type="entry name" value="ACETYL-HYDROLASE LIPR-RELATED"/>
    <property type="match status" value="1"/>
</dbReference>
<accession>A0A927C3I6</accession>
<dbReference type="Pfam" id="PF07859">
    <property type="entry name" value="Abhydrolase_3"/>
    <property type="match status" value="1"/>
</dbReference>
<dbReference type="AlphaFoldDB" id="A0A927C3I6"/>
<comment type="similarity">
    <text evidence="1">Belongs to the 'GDXG' lipolytic enzyme family.</text>
</comment>
<evidence type="ECO:0000256" key="3">
    <source>
        <dbReference type="PROSITE-ProRule" id="PRU10038"/>
    </source>
</evidence>
<feature type="domain" description="Alpha/beta hydrolase fold-3" evidence="4">
    <location>
        <begin position="93"/>
        <end position="294"/>
    </location>
</feature>
<feature type="active site" evidence="3">
    <location>
        <position position="167"/>
    </location>
</feature>
<proteinExistence type="inferred from homology"/>
<dbReference type="InterPro" id="IPR050300">
    <property type="entry name" value="GDXG_lipolytic_enzyme"/>
</dbReference>
<keyword evidence="6" id="KW-1185">Reference proteome</keyword>
<keyword evidence="2 5" id="KW-0378">Hydrolase</keyword>
<name>A0A927C3I6_9GAMM</name>
<dbReference type="InterPro" id="IPR029058">
    <property type="entry name" value="AB_hydrolase_fold"/>
</dbReference>
<dbReference type="RefSeq" id="WP_190766644.1">
    <property type="nucleotide sequence ID" value="NZ_JACXLD010000013.1"/>
</dbReference>
<organism evidence="5 6">
    <name type="scientific">Spongiibacter pelagi</name>
    <dbReference type="NCBI Taxonomy" id="2760804"/>
    <lineage>
        <taxon>Bacteria</taxon>
        <taxon>Pseudomonadati</taxon>
        <taxon>Pseudomonadota</taxon>
        <taxon>Gammaproteobacteria</taxon>
        <taxon>Cellvibrionales</taxon>
        <taxon>Spongiibacteraceae</taxon>
        <taxon>Spongiibacter</taxon>
    </lineage>
</organism>
<comment type="caution">
    <text evidence="5">The sequence shown here is derived from an EMBL/GenBank/DDBJ whole genome shotgun (WGS) entry which is preliminary data.</text>
</comment>
<dbReference type="PANTHER" id="PTHR48081">
    <property type="entry name" value="AB HYDROLASE SUPERFAMILY PROTEIN C4A8.06C"/>
    <property type="match status" value="1"/>
</dbReference>
<evidence type="ECO:0000313" key="6">
    <source>
        <dbReference type="Proteomes" id="UP000610558"/>
    </source>
</evidence>
<evidence type="ECO:0000259" key="4">
    <source>
        <dbReference type="Pfam" id="PF07859"/>
    </source>
</evidence>